<dbReference type="RefSeq" id="WP_171218637.1">
    <property type="nucleotide sequence ID" value="NZ_JABEPP010000003.1"/>
</dbReference>
<dbReference type="SMART" id="SM00871">
    <property type="entry name" value="AraC_E_bind"/>
    <property type="match status" value="1"/>
</dbReference>
<feature type="compositionally biased region" description="Pro residues" evidence="1">
    <location>
        <begin position="64"/>
        <end position="79"/>
    </location>
</feature>
<evidence type="ECO:0000313" key="5">
    <source>
        <dbReference type="Proteomes" id="UP000564885"/>
    </source>
</evidence>
<feature type="compositionally biased region" description="Low complexity" evidence="1">
    <location>
        <begin position="29"/>
        <end position="43"/>
    </location>
</feature>
<feature type="compositionally biased region" description="Pro residues" evidence="1">
    <location>
        <begin position="44"/>
        <end position="56"/>
    </location>
</feature>
<evidence type="ECO:0000256" key="1">
    <source>
        <dbReference type="SAM" id="MobiDB-lite"/>
    </source>
</evidence>
<gene>
    <name evidence="4" type="ORF">HJG44_12225</name>
</gene>
<evidence type="ECO:0000313" key="4">
    <source>
        <dbReference type="EMBL" id="NNM73146.1"/>
    </source>
</evidence>
<feature type="chain" id="PRO_5032722555" evidence="2">
    <location>
        <begin position="25"/>
        <end position="253"/>
    </location>
</feature>
<organism evidence="4 5">
    <name type="scientific">Enterovirga aerilata</name>
    <dbReference type="NCBI Taxonomy" id="2730920"/>
    <lineage>
        <taxon>Bacteria</taxon>
        <taxon>Pseudomonadati</taxon>
        <taxon>Pseudomonadota</taxon>
        <taxon>Alphaproteobacteria</taxon>
        <taxon>Hyphomicrobiales</taxon>
        <taxon>Methylobacteriaceae</taxon>
        <taxon>Enterovirga</taxon>
    </lineage>
</organism>
<dbReference type="InterPro" id="IPR011256">
    <property type="entry name" value="Reg_factor_effector_dom_sf"/>
</dbReference>
<feature type="region of interest" description="Disordered" evidence="1">
    <location>
        <begin position="29"/>
        <end position="104"/>
    </location>
</feature>
<sequence length="253" mass="25989">MARRGRIRIGAALLALALAQGAAAQAPAPVESAPVTPPAATAPATPPAASPPPQAPPAATIQQPGPPPATLVQPAPPGAAPAAPAVAGRPTLIPGSGDTSSVDEVVLPEKPVLILSGTSGWEDGLKNLRAAFGRIEAELARLGIAPTGRPLAVFVQTSDDNFRYDAMVPIAAVPTPAPGVPAEMRFGTTPSGKAYRFVHKGPYDDIDTTYETITTYLDAKDILAKDAFIEEYVNDAADSADPALEINIFVQPR</sequence>
<dbReference type="InterPro" id="IPR010499">
    <property type="entry name" value="AraC_E-bd"/>
</dbReference>
<dbReference type="SUPFAM" id="SSF55136">
    <property type="entry name" value="Probable bacterial effector-binding domain"/>
    <property type="match status" value="1"/>
</dbReference>
<feature type="compositionally biased region" description="Low complexity" evidence="1">
    <location>
        <begin position="80"/>
        <end position="90"/>
    </location>
</feature>
<feature type="domain" description="AraC effector-binding" evidence="3">
    <location>
        <begin position="100"/>
        <end position="251"/>
    </location>
</feature>
<dbReference type="AlphaFoldDB" id="A0A849I057"/>
<dbReference type="Gene3D" id="3.20.80.10">
    <property type="entry name" value="Regulatory factor, effector binding domain"/>
    <property type="match status" value="1"/>
</dbReference>
<reference evidence="4 5" key="1">
    <citation type="submission" date="2020-04" db="EMBL/GenBank/DDBJ databases">
        <title>Enterovirga sp. isolate from soil.</title>
        <authorList>
            <person name="Chea S."/>
            <person name="Kim D.-U."/>
        </authorList>
    </citation>
    <scope>NUCLEOTIDE SEQUENCE [LARGE SCALE GENOMIC DNA]</scope>
    <source>
        <strain evidence="4 5">DB1703</strain>
    </source>
</reference>
<keyword evidence="5" id="KW-1185">Reference proteome</keyword>
<protein>
    <submittedName>
        <fullName evidence="4">GyrI-like domain-containing protein</fullName>
    </submittedName>
</protein>
<proteinExistence type="predicted"/>
<evidence type="ECO:0000259" key="3">
    <source>
        <dbReference type="SMART" id="SM00871"/>
    </source>
</evidence>
<dbReference type="EMBL" id="JABEPP010000003">
    <property type="protein sequence ID" value="NNM73146.1"/>
    <property type="molecule type" value="Genomic_DNA"/>
</dbReference>
<comment type="caution">
    <text evidence="4">The sequence shown here is derived from an EMBL/GenBank/DDBJ whole genome shotgun (WGS) entry which is preliminary data.</text>
</comment>
<dbReference type="Proteomes" id="UP000564885">
    <property type="component" value="Unassembled WGS sequence"/>
</dbReference>
<feature type="signal peptide" evidence="2">
    <location>
        <begin position="1"/>
        <end position="24"/>
    </location>
</feature>
<name>A0A849I057_9HYPH</name>
<keyword evidence="2" id="KW-0732">Signal</keyword>
<accession>A0A849I057</accession>
<dbReference type="InterPro" id="IPR029442">
    <property type="entry name" value="GyrI-like"/>
</dbReference>
<dbReference type="Pfam" id="PF06445">
    <property type="entry name" value="GyrI-like"/>
    <property type="match status" value="1"/>
</dbReference>
<evidence type="ECO:0000256" key="2">
    <source>
        <dbReference type="SAM" id="SignalP"/>
    </source>
</evidence>